<reference evidence="2 3" key="1">
    <citation type="submission" date="2022-07" db="EMBL/GenBank/DDBJ databases">
        <title>Fecal culturing of patients with breast cancer.</title>
        <authorList>
            <person name="Teng N.M.Y."/>
            <person name="Kiu R."/>
            <person name="Evans R."/>
            <person name="Baker D.J."/>
            <person name="Zenner C."/>
            <person name="Robinson S.D."/>
            <person name="Hall L.J."/>
        </authorList>
    </citation>
    <scope>NUCLEOTIDE SEQUENCE [LARGE SCALE GENOMIC DNA]</scope>
    <source>
        <strain evidence="2 3">LH1063</strain>
    </source>
</reference>
<feature type="transmembrane region" description="Helical" evidence="1">
    <location>
        <begin position="113"/>
        <end position="131"/>
    </location>
</feature>
<evidence type="ECO:0000256" key="1">
    <source>
        <dbReference type="SAM" id="Phobius"/>
    </source>
</evidence>
<feature type="transmembrane region" description="Helical" evidence="1">
    <location>
        <begin position="39"/>
        <end position="59"/>
    </location>
</feature>
<keyword evidence="1" id="KW-0472">Membrane</keyword>
<evidence type="ECO:0000313" key="3">
    <source>
        <dbReference type="Proteomes" id="UP001205603"/>
    </source>
</evidence>
<gene>
    <name evidence="2" type="ORF">NMU02_11875</name>
</gene>
<dbReference type="Proteomes" id="UP001205603">
    <property type="component" value="Unassembled WGS sequence"/>
</dbReference>
<sequence>MKYGVNRHTLLLIAGLIWIIAGANILRIGIITWTTDGEYWLFKFCEAIIIFVLFFNFVFKRLFYKHTLRISKKKDLNCPFSFFDAKGWIIMIAMITFGIIVRKYQLMPNSFISVFYTGLSLALIITGFLFLRQWRRTSKSEFK</sequence>
<dbReference type="RefSeq" id="WP_255028147.1">
    <property type="nucleotide sequence ID" value="NZ_JANDHW010000014.1"/>
</dbReference>
<name>A0ABT1MJK5_9BACT</name>
<feature type="transmembrane region" description="Helical" evidence="1">
    <location>
        <begin position="80"/>
        <end position="101"/>
    </location>
</feature>
<evidence type="ECO:0008006" key="4">
    <source>
        <dbReference type="Google" id="ProtNLM"/>
    </source>
</evidence>
<dbReference type="EMBL" id="JANDHW010000014">
    <property type="protein sequence ID" value="MCP9612790.1"/>
    <property type="molecule type" value="Genomic_DNA"/>
</dbReference>
<organism evidence="2 3">
    <name type="scientific">Coprobacter tertius</name>
    <dbReference type="NCBI Taxonomy" id="2944915"/>
    <lineage>
        <taxon>Bacteria</taxon>
        <taxon>Pseudomonadati</taxon>
        <taxon>Bacteroidota</taxon>
        <taxon>Bacteroidia</taxon>
        <taxon>Bacteroidales</taxon>
        <taxon>Barnesiellaceae</taxon>
        <taxon>Coprobacter</taxon>
    </lineage>
</organism>
<evidence type="ECO:0000313" key="2">
    <source>
        <dbReference type="EMBL" id="MCP9612790.1"/>
    </source>
</evidence>
<keyword evidence="1" id="KW-1133">Transmembrane helix</keyword>
<keyword evidence="1" id="KW-0812">Transmembrane</keyword>
<keyword evidence="3" id="KW-1185">Reference proteome</keyword>
<protein>
    <recommendedName>
        <fullName evidence="4">Transmembrane protein</fullName>
    </recommendedName>
</protein>
<proteinExistence type="predicted"/>
<comment type="caution">
    <text evidence="2">The sequence shown here is derived from an EMBL/GenBank/DDBJ whole genome shotgun (WGS) entry which is preliminary data.</text>
</comment>
<feature type="transmembrane region" description="Helical" evidence="1">
    <location>
        <begin position="12"/>
        <end position="33"/>
    </location>
</feature>
<accession>A0ABT1MJK5</accession>